<keyword evidence="4" id="KW-1185">Reference proteome</keyword>
<evidence type="ECO:0000256" key="1">
    <source>
        <dbReference type="ARBA" id="ARBA00005721"/>
    </source>
</evidence>
<dbReference type="Pfam" id="PF03780">
    <property type="entry name" value="Asp23"/>
    <property type="match status" value="1"/>
</dbReference>
<evidence type="ECO:0000256" key="2">
    <source>
        <dbReference type="SAM" id="MobiDB-lite"/>
    </source>
</evidence>
<evidence type="ECO:0000313" key="4">
    <source>
        <dbReference type="Proteomes" id="UP000004069"/>
    </source>
</evidence>
<dbReference type="PATRIC" id="fig|585524.9.peg.975"/>
<dbReference type="RefSeq" id="WP_006351532.1">
    <property type="nucleotide sequence ID" value="NZ_ADNY01000013.1"/>
</dbReference>
<name>D4YSA0_9LACO</name>
<dbReference type="InterPro" id="IPR005531">
    <property type="entry name" value="Asp23"/>
</dbReference>
<comment type="caution">
    <text evidence="3">The sequence shown here is derived from an EMBL/GenBank/DDBJ whole genome shotgun (WGS) entry which is preliminary data.</text>
</comment>
<reference evidence="3 4" key="1">
    <citation type="submission" date="2010-04" db="EMBL/GenBank/DDBJ databases">
        <authorList>
            <person name="Muzny D."/>
            <person name="Qin X."/>
            <person name="Deng J."/>
            <person name="Jiang H."/>
            <person name="Liu Y."/>
            <person name="Qu J."/>
            <person name="Song X.-Z."/>
            <person name="Zhang L."/>
            <person name="Thornton R."/>
            <person name="Coyle M."/>
            <person name="Francisco L."/>
            <person name="Jackson L."/>
            <person name="Javaid M."/>
            <person name="Korchina V."/>
            <person name="Kovar C."/>
            <person name="Mata R."/>
            <person name="Mathew T."/>
            <person name="Ngo R."/>
            <person name="Nguyen L."/>
            <person name="Nguyen N."/>
            <person name="Okwuonu G."/>
            <person name="Ongeri F."/>
            <person name="Pham C."/>
            <person name="Simmons D."/>
            <person name="Wilczek-Boney K."/>
            <person name="Hale W."/>
            <person name="Jakkamsetti A."/>
            <person name="Pham P."/>
            <person name="Ruth R."/>
            <person name="San Lucas F."/>
            <person name="Warren J."/>
            <person name="Zhang J."/>
            <person name="Zhao Z."/>
            <person name="Zhou C."/>
            <person name="Zhu D."/>
            <person name="Lee S."/>
            <person name="Bess C."/>
            <person name="Blankenburg K."/>
            <person name="Forbes L."/>
            <person name="Fu Q."/>
            <person name="Gubbala S."/>
            <person name="Hirani K."/>
            <person name="Jayaseelan J.C."/>
            <person name="Lara F."/>
            <person name="Munidasa M."/>
            <person name="Palculict T."/>
            <person name="Patil S."/>
            <person name="Pu L.-L."/>
            <person name="Saada N."/>
            <person name="Tang L."/>
            <person name="Weissenberger G."/>
            <person name="Zhu Y."/>
            <person name="Hemphill L."/>
            <person name="Shang Y."/>
            <person name="Youmans B."/>
            <person name="Ayvaz T."/>
            <person name="Ross M."/>
            <person name="Santibanez J."/>
            <person name="Aqrawi P."/>
            <person name="Gross S."/>
            <person name="Joshi V."/>
            <person name="Fowler G."/>
            <person name="Nazareth L."/>
            <person name="Reid J."/>
            <person name="Worley K."/>
            <person name="Petrosino J."/>
            <person name="Highlander S."/>
            <person name="Gibbs R."/>
        </authorList>
    </citation>
    <scope>NUCLEOTIDE SEQUENCE [LARGE SCALE GENOMIC DNA]</scope>
    <source>
        <strain evidence="3 4">DSM 11664</strain>
    </source>
</reference>
<comment type="similarity">
    <text evidence="1">Belongs to the asp23 family.</text>
</comment>
<evidence type="ECO:0000313" key="3">
    <source>
        <dbReference type="EMBL" id="EFG55915.1"/>
    </source>
</evidence>
<feature type="region of interest" description="Disordered" evidence="2">
    <location>
        <begin position="126"/>
        <end position="145"/>
    </location>
</feature>
<dbReference type="PANTHER" id="PTHR34297">
    <property type="entry name" value="HYPOTHETICAL CYTOSOLIC PROTEIN-RELATED"/>
    <property type="match status" value="1"/>
</dbReference>
<organism evidence="3 4">
    <name type="scientific">Lactobacillus amylolyticus DSM 11664</name>
    <dbReference type="NCBI Taxonomy" id="585524"/>
    <lineage>
        <taxon>Bacteria</taxon>
        <taxon>Bacillati</taxon>
        <taxon>Bacillota</taxon>
        <taxon>Bacilli</taxon>
        <taxon>Lactobacillales</taxon>
        <taxon>Lactobacillaceae</taxon>
        <taxon>Lactobacillus</taxon>
    </lineage>
</organism>
<dbReference type="STRING" id="83683.B1745_02610"/>
<proteinExistence type="inferred from homology"/>
<dbReference type="AlphaFoldDB" id="D4YSA0"/>
<dbReference type="EMBL" id="ADNY01000013">
    <property type="protein sequence ID" value="EFG55915.1"/>
    <property type="molecule type" value="Genomic_DNA"/>
</dbReference>
<evidence type="ECO:0008006" key="5">
    <source>
        <dbReference type="Google" id="ProtNLM"/>
    </source>
</evidence>
<protein>
    <recommendedName>
        <fullName evidence="5">Alkaline shock protein 23</fullName>
    </recommendedName>
</protein>
<dbReference type="OrthoDB" id="9793465at2"/>
<dbReference type="eggNOG" id="COG1302">
    <property type="taxonomic scope" value="Bacteria"/>
</dbReference>
<dbReference type="Proteomes" id="UP000004069">
    <property type="component" value="Unassembled WGS sequence"/>
</dbReference>
<sequence length="145" mass="15723">MADSSKILLSGEENGEQIKIDPSVLEVILGIAAEKVDGIVGMRGNLKSGIKHVLGREDRGKGVSVSVDQAGKLSADVYVYLEAGVNVPSVAIKLQKNLKQQLIQMTDLELKEINIHVVGLVFPEDDENKAPENTTTELFPEDNQE</sequence>
<dbReference type="PANTHER" id="PTHR34297:SF1">
    <property type="entry name" value="ASP23_GLS24 FAMILY ENVELOPE STRESS RESPONSE PROTEIN"/>
    <property type="match status" value="1"/>
</dbReference>
<gene>
    <name evidence="3" type="ORF">HMPREF0493_0378</name>
</gene>
<accession>D4YSA0</accession>